<dbReference type="Proteomes" id="UP000735302">
    <property type="component" value="Unassembled WGS sequence"/>
</dbReference>
<dbReference type="InterPro" id="IPR055297">
    <property type="entry name" value="NEBU/NEBL"/>
</dbReference>
<comment type="caution">
    <text evidence="4">The sequence shown here is derived from an EMBL/GenBank/DDBJ whole genome shotgun (WGS) entry which is preliminary data.</text>
</comment>
<dbReference type="GO" id="GO:0071691">
    <property type="term" value="P:cardiac muscle thin filament assembly"/>
    <property type="evidence" value="ECO:0007669"/>
    <property type="project" value="TreeGrafter"/>
</dbReference>
<dbReference type="GO" id="GO:0051015">
    <property type="term" value="F:actin filament binding"/>
    <property type="evidence" value="ECO:0007669"/>
    <property type="project" value="InterPro"/>
</dbReference>
<evidence type="ECO:0000313" key="4">
    <source>
        <dbReference type="EMBL" id="GFO39567.1"/>
    </source>
</evidence>
<keyword evidence="1" id="KW-0677">Repeat</keyword>
<evidence type="ECO:0000313" key="5">
    <source>
        <dbReference type="Proteomes" id="UP000735302"/>
    </source>
</evidence>
<dbReference type="Pfam" id="PF00880">
    <property type="entry name" value="Nebulin"/>
    <property type="match status" value="1"/>
</dbReference>
<organism evidence="4 5">
    <name type="scientific">Plakobranchus ocellatus</name>
    <dbReference type="NCBI Taxonomy" id="259542"/>
    <lineage>
        <taxon>Eukaryota</taxon>
        <taxon>Metazoa</taxon>
        <taxon>Spiralia</taxon>
        <taxon>Lophotrochozoa</taxon>
        <taxon>Mollusca</taxon>
        <taxon>Gastropoda</taxon>
        <taxon>Heterobranchia</taxon>
        <taxon>Euthyneura</taxon>
        <taxon>Panpulmonata</taxon>
        <taxon>Sacoglossa</taxon>
        <taxon>Placobranchoidea</taxon>
        <taxon>Plakobranchidae</taxon>
        <taxon>Plakobranchus</taxon>
    </lineage>
</organism>
<evidence type="ECO:0000256" key="2">
    <source>
        <dbReference type="ARBA" id="ARBA00023203"/>
    </source>
</evidence>
<feature type="compositionally biased region" description="Low complexity" evidence="3">
    <location>
        <begin position="191"/>
        <end position="201"/>
    </location>
</feature>
<dbReference type="AlphaFoldDB" id="A0AAV4D5Z3"/>
<dbReference type="InterPro" id="IPR000900">
    <property type="entry name" value="Nebulin_repeat"/>
</dbReference>
<accession>A0AAV4D5Z3</accession>
<name>A0AAV4D5Z3_9GAST</name>
<reference evidence="4 5" key="1">
    <citation type="journal article" date="2021" name="Elife">
        <title>Chloroplast acquisition without the gene transfer in kleptoplastic sea slugs, Plakobranchus ocellatus.</title>
        <authorList>
            <person name="Maeda T."/>
            <person name="Takahashi S."/>
            <person name="Yoshida T."/>
            <person name="Shimamura S."/>
            <person name="Takaki Y."/>
            <person name="Nagai Y."/>
            <person name="Toyoda A."/>
            <person name="Suzuki Y."/>
            <person name="Arimoto A."/>
            <person name="Ishii H."/>
            <person name="Satoh N."/>
            <person name="Nishiyama T."/>
            <person name="Hasebe M."/>
            <person name="Maruyama T."/>
            <person name="Minagawa J."/>
            <person name="Obokata J."/>
            <person name="Shigenobu S."/>
        </authorList>
    </citation>
    <scope>NUCLEOTIDE SEQUENCE [LARGE SCALE GENOMIC DNA]</scope>
</reference>
<dbReference type="PANTHER" id="PTHR11039:SF64">
    <property type="entry name" value="NEBULIN-RELATED-ANCHORING PROTEIN-LIKE"/>
    <property type="match status" value="1"/>
</dbReference>
<sequence>MECTWNGPFNIIPSPSPSFPQAQTFSPEFINPLRKIQYHAEFEKSKGLFTAVSDTPENMRIKHNTQIQSNVNYWGVKEQREKMESLRPNESVDDVTRRSRNPGKISDYDPDTDGQFASPYEQRNSANVIYDSQRGEGPARSPGHTANQRSSHAYAPFSYGGGGGNHAHRSSYGDQPPPPPPEAQPQGYGGQSRSSYGESQQAPYSYSVPGRDLGSVGSASSVVVAVVVKIFESEAKSGRCH</sequence>
<dbReference type="GO" id="GO:0030018">
    <property type="term" value="C:Z disc"/>
    <property type="evidence" value="ECO:0007669"/>
    <property type="project" value="InterPro"/>
</dbReference>
<evidence type="ECO:0000256" key="3">
    <source>
        <dbReference type="SAM" id="MobiDB-lite"/>
    </source>
</evidence>
<feature type="region of interest" description="Disordered" evidence="3">
    <location>
        <begin position="80"/>
        <end position="212"/>
    </location>
</feature>
<evidence type="ECO:0000256" key="1">
    <source>
        <dbReference type="ARBA" id="ARBA00022737"/>
    </source>
</evidence>
<proteinExistence type="predicted"/>
<keyword evidence="2" id="KW-0009">Actin-binding</keyword>
<gene>
    <name evidence="4" type="ORF">PoB_006607200</name>
</gene>
<dbReference type="PANTHER" id="PTHR11039">
    <property type="entry name" value="NEBULIN"/>
    <property type="match status" value="1"/>
</dbReference>
<dbReference type="EMBL" id="BLXT01007498">
    <property type="protein sequence ID" value="GFO39567.1"/>
    <property type="molecule type" value="Genomic_DNA"/>
</dbReference>
<keyword evidence="5" id="KW-1185">Reference proteome</keyword>
<dbReference type="SMART" id="SM00227">
    <property type="entry name" value="NEBU"/>
    <property type="match status" value="1"/>
</dbReference>
<protein>
    <submittedName>
        <fullName evidence="4">LIM and sh3 domain protein lasp</fullName>
    </submittedName>
</protein>
<dbReference type="PROSITE" id="PS51216">
    <property type="entry name" value="NEBULIN"/>
    <property type="match status" value="1"/>
</dbReference>